<keyword evidence="10" id="KW-1185">Reference proteome</keyword>
<dbReference type="EMBL" id="JAAIII010000003">
    <property type="protein sequence ID" value="NMM93937.1"/>
    <property type="molecule type" value="Genomic_DNA"/>
</dbReference>
<organism evidence="9 10">
    <name type="scientific">Bifidobacterium oedipodis</name>
    <dbReference type="NCBI Taxonomy" id="2675322"/>
    <lineage>
        <taxon>Bacteria</taxon>
        <taxon>Bacillati</taxon>
        <taxon>Actinomycetota</taxon>
        <taxon>Actinomycetes</taxon>
        <taxon>Bifidobacteriales</taxon>
        <taxon>Bifidobacteriaceae</taxon>
        <taxon>Bifidobacterium</taxon>
    </lineage>
</organism>
<dbReference type="InterPro" id="IPR007793">
    <property type="entry name" value="DivIVA_fam"/>
</dbReference>
<proteinExistence type="predicted"/>
<reference evidence="9 10" key="1">
    <citation type="submission" date="2020-02" db="EMBL/GenBank/DDBJ databases">
        <title>Characterization of phylogenetic diversity of novel bifidobacterial species isolated in Czech ZOOs.</title>
        <authorList>
            <person name="Lugli G.A."/>
            <person name="Vera N.B."/>
            <person name="Ventura M."/>
        </authorList>
    </citation>
    <scope>NUCLEOTIDE SEQUENCE [LARGE SCALE GENOMIC DNA]</scope>
    <source>
        <strain evidence="9 10">DSM 109957</strain>
    </source>
</reference>
<comment type="subcellular location">
    <subcellularLocation>
        <location evidence="1">Cytoplasm</location>
    </subcellularLocation>
</comment>
<protein>
    <recommendedName>
        <fullName evidence="2">Cell wall synthesis protein Wag31</fullName>
    </recommendedName>
    <alternativeName>
        <fullName evidence="7">Antigen 84</fullName>
    </alternativeName>
</protein>
<accession>A0A7Y0EPG7</accession>
<evidence type="ECO:0000256" key="1">
    <source>
        <dbReference type="ARBA" id="ARBA00004496"/>
    </source>
</evidence>
<keyword evidence="3" id="KW-0963">Cytoplasm</keyword>
<evidence type="ECO:0000256" key="8">
    <source>
        <dbReference type="SAM" id="Coils"/>
    </source>
</evidence>
<gene>
    <name evidence="9" type="ORF">G1C95_1124</name>
</gene>
<dbReference type="Gene3D" id="6.10.250.660">
    <property type="match status" value="1"/>
</dbReference>
<evidence type="ECO:0000256" key="2">
    <source>
        <dbReference type="ARBA" id="ARBA00018787"/>
    </source>
</evidence>
<dbReference type="InterPro" id="IPR019933">
    <property type="entry name" value="DivIVA_domain"/>
</dbReference>
<evidence type="ECO:0000256" key="6">
    <source>
        <dbReference type="ARBA" id="ARBA00023306"/>
    </source>
</evidence>
<dbReference type="Pfam" id="PF05103">
    <property type="entry name" value="DivIVA"/>
    <property type="match status" value="1"/>
</dbReference>
<comment type="caution">
    <text evidence="9">The sequence shown here is derived from an EMBL/GenBank/DDBJ whole genome shotgun (WGS) entry which is preliminary data.</text>
</comment>
<evidence type="ECO:0000256" key="5">
    <source>
        <dbReference type="ARBA" id="ARBA00023054"/>
    </source>
</evidence>
<evidence type="ECO:0000256" key="4">
    <source>
        <dbReference type="ARBA" id="ARBA00022618"/>
    </source>
</evidence>
<evidence type="ECO:0000256" key="3">
    <source>
        <dbReference type="ARBA" id="ARBA00022490"/>
    </source>
</evidence>
<feature type="coiled-coil region" evidence="8">
    <location>
        <begin position="35"/>
        <end position="62"/>
    </location>
</feature>
<evidence type="ECO:0000313" key="9">
    <source>
        <dbReference type="EMBL" id="NMM93937.1"/>
    </source>
</evidence>
<sequence length="79" mass="9358">MSNPALLTPNDVRQAVFQTHRIREGYDIQEVDDLLEKVEVTIKELWKENQRLTNRLTELTGEQPDNDKTIELFLRKSYL</sequence>
<dbReference type="AlphaFoldDB" id="A0A7Y0EPG7"/>
<keyword evidence="4 9" id="KW-0132">Cell division</keyword>
<keyword evidence="5 8" id="KW-0175">Coiled coil</keyword>
<evidence type="ECO:0000313" key="10">
    <source>
        <dbReference type="Proteomes" id="UP000532194"/>
    </source>
</evidence>
<keyword evidence="6" id="KW-0131">Cell cycle</keyword>
<evidence type="ECO:0000256" key="7">
    <source>
        <dbReference type="ARBA" id="ARBA00031737"/>
    </source>
</evidence>
<dbReference type="Proteomes" id="UP000532194">
    <property type="component" value="Unassembled WGS sequence"/>
</dbReference>
<dbReference type="RefSeq" id="WP_169171985.1">
    <property type="nucleotide sequence ID" value="NZ_JAAIII010000003.1"/>
</dbReference>
<dbReference type="GO" id="GO:0005737">
    <property type="term" value="C:cytoplasm"/>
    <property type="evidence" value="ECO:0007669"/>
    <property type="project" value="UniProtKB-SubCell"/>
</dbReference>
<dbReference type="NCBIfam" id="TIGR03544">
    <property type="entry name" value="DivI1A_domain"/>
    <property type="match status" value="1"/>
</dbReference>
<dbReference type="GO" id="GO:0051301">
    <property type="term" value="P:cell division"/>
    <property type="evidence" value="ECO:0007669"/>
    <property type="project" value="UniProtKB-KW"/>
</dbReference>
<name>A0A7Y0EPG7_9BIFI</name>